<keyword evidence="1" id="KW-1133">Transmembrane helix</keyword>
<organism evidence="2 3">
    <name type="scientific">Candidatus Desulfacyla euxinica</name>
    <dbReference type="NCBI Taxonomy" id="2841693"/>
    <lineage>
        <taxon>Bacteria</taxon>
        <taxon>Deltaproteobacteria</taxon>
        <taxon>Candidatus Desulfacyla</taxon>
    </lineage>
</organism>
<feature type="transmembrane region" description="Helical" evidence="1">
    <location>
        <begin position="12"/>
        <end position="29"/>
    </location>
</feature>
<name>A0A8J6N1H9_9DELT</name>
<protein>
    <submittedName>
        <fullName evidence="2">Uncharacterized protein</fullName>
    </submittedName>
</protein>
<comment type="caution">
    <text evidence="2">The sequence shown here is derived from an EMBL/GenBank/DDBJ whole genome shotgun (WGS) entry which is preliminary data.</text>
</comment>
<gene>
    <name evidence="2" type="ORF">H8E19_11435</name>
</gene>
<accession>A0A8J6N1H9</accession>
<proteinExistence type="predicted"/>
<keyword evidence="1" id="KW-0472">Membrane</keyword>
<sequence>MGNLIERGKIPYIVGLHLFALGYIVVIGLKRGGHENISVGKAVDLN</sequence>
<dbReference type="Proteomes" id="UP000650524">
    <property type="component" value="Unassembled WGS sequence"/>
</dbReference>
<keyword evidence="1" id="KW-0812">Transmembrane</keyword>
<dbReference type="AlphaFoldDB" id="A0A8J6N1H9"/>
<evidence type="ECO:0000256" key="1">
    <source>
        <dbReference type="SAM" id="Phobius"/>
    </source>
</evidence>
<dbReference type="EMBL" id="JACNJD010000250">
    <property type="protein sequence ID" value="MBC8178006.1"/>
    <property type="molecule type" value="Genomic_DNA"/>
</dbReference>
<reference evidence="2 3" key="1">
    <citation type="submission" date="2020-08" db="EMBL/GenBank/DDBJ databases">
        <title>Bridging the membrane lipid divide: bacteria of the FCB group superphylum have the potential to synthesize archaeal ether lipids.</title>
        <authorList>
            <person name="Villanueva L."/>
            <person name="Von Meijenfeldt F.A.B."/>
            <person name="Westbye A.B."/>
            <person name="Yadav S."/>
            <person name="Hopmans E.C."/>
            <person name="Dutilh B.E."/>
            <person name="Sinninghe Damste J.S."/>
        </authorList>
    </citation>
    <scope>NUCLEOTIDE SEQUENCE [LARGE SCALE GENOMIC DNA]</scope>
    <source>
        <strain evidence="2">NIOZ-UU27</strain>
    </source>
</reference>
<evidence type="ECO:0000313" key="3">
    <source>
        <dbReference type="Proteomes" id="UP000650524"/>
    </source>
</evidence>
<evidence type="ECO:0000313" key="2">
    <source>
        <dbReference type="EMBL" id="MBC8178006.1"/>
    </source>
</evidence>